<accession>A0A150FSV7</accession>
<dbReference type="OrthoDB" id="1677563at2"/>
<keyword evidence="4" id="KW-1185">Reference proteome</keyword>
<proteinExistence type="predicted"/>
<dbReference type="EMBL" id="LSFY01000001">
    <property type="protein sequence ID" value="KXZ40711.1"/>
    <property type="molecule type" value="Genomic_DNA"/>
</dbReference>
<name>A0A150FSV7_CLOPD</name>
<dbReference type="AlphaFoldDB" id="A0A150FSV7"/>
<dbReference type="RefSeq" id="WP_066072013.1">
    <property type="nucleotide sequence ID" value="NZ_FRBG01000024.1"/>
</dbReference>
<gene>
    <name evidence="1" type="ORF">JWYL7_1786</name>
    <name evidence="2" type="ORF">SAMN05661008_01889</name>
</gene>
<organism evidence="1 3">
    <name type="scientific">Alkalithermobacter thermoalcaliphilus JW-YL-7 = DSM 7308</name>
    <dbReference type="NCBI Taxonomy" id="1121328"/>
    <lineage>
        <taxon>Bacteria</taxon>
        <taxon>Bacillati</taxon>
        <taxon>Bacillota</taxon>
        <taxon>Clostridia</taxon>
        <taxon>Peptostreptococcales</taxon>
        <taxon>Tepidibacteraceae</taxon>
        <taxon>Alkalithermobacter</taxon>
    </lineage>
</organism>
<evidence type="ECO:0000313" key="1">
    <source>
        <dbReference type="EMBL" id="KXZ40711.1"/>
    </source>
</evidence>
<evidence type="ECO:0000313" key="4">
    <source>
        <dbReference type="Proteomes" id="UP000323392"/>
    </source>
</evidence>
<comment type="caution">
    <text evidence="1">The sequence shown here is derived from an EMBL/GenBank/DDBJ whole genome shotgun (WGS) entry which is preliminary data.</text>
</comment>
<evidence type="ECO:0000313" key="3">
    <source>
        <dbReference type="Proteomes" id="UP000092605"/>
    </source>
</evidence>
<protein>
    <submittedName>
        <fullName evidence="1">Uncharacterized protein</fullName>
    </submittedName>
</protein>
<dbReference type="Proteomes" id="UP000323392">
    <property type="component" value="Unassembled WGS sequence"/>
</dbReference>
<evidence type="ECO:0000313" key="2">
    <source>
        <dbReference type="EMBL" id="SHL33578.1"/>
    </source>
</evidence>
<reference evidence="2 4" key="2">
    <citation type="submission" date="2016-11" db="EMBL/GenBank/DDBJ databases">
        <authorList>
            <person name="Varghese N."/>
            <person name="Submissions S."/>
        </authorList>
    </citation>
    <scope>NUCLEOTIDE SEQUENCE [LARGE SCALE GENOMIC DNA]</scope>
    <source>
        <strain evidence="2 4">DSM 7308</strain>
    </source>
</reference>
<dbReference type="PATRIC" id="fig|1121328.3.peg.1798"/>
<sequence length="62" mass="7523">MNECLFDFKINTGYDFGVILRDKQEFKSFIKEDNKKDLREYKDKCYNILDSVEKIYTDLANR</sequence>
<dbReference type="Proteomes" id="UP000092605">
    <property type="component" value="Unassembled WGS sequence"/>
</dbReference>
<dbReference type="EMBL" id="FRBG01000024">
    <property type="protein sequence ID" value="SHL33578.1"/>
    <property type="molecule type" value="Genomic_DNA"/>
</dbReference>
<reference evidence="1 3" key="1">
    <citation type="submission" date="2016-02" db="EMBL/GenBank/DDBJ databases">
        <title>Draft genome sequence for Clostridium paradoxum JW-YL-7.</title>
        <authorList>
            <person name="Utturkar S.M."/>
            <person name="Lancaster A."/>
            <person name="Poole F.L."/>
            <person name="Adams M.W."/>
            <person name="Brown S.D."/>
        </authorList>
    </citation>
    <scope>NUCLEOTIDE SEQUENCE [LARGE SCALE GENOMIC DNA]</scope>
    <source>
        <strain evidence="1 3">JW-YL-7</strain>
    </source>
</reference>